<proteinExistence type="inferred from homology"/>
<dbReference type="PANTHER" id="PTHR30472:SF25">
    <property type="entry name" value="ABC TRANSPORTER PERMEASE PROTEIN MJ0876-RELATED"/>
    <property type="match status" value="1"/>
</dbReference>
<keyword evidence="6 8" id="KW-1133">Transmembrane helix</keyword>
<keyword evidence="3" id="KW-0813">Transport</keyword>
<dbReference type="CDD" id="cd06550">
    <property type="entry name" value="TM_ABC_iron-siderophores_like"/>
    <property type="match status" value="1"/>
</dbReference>
<protein>
    <submittedName>
        <fullName evidence="9">Probable ABC transporter permease protein HI_1471</fullName>
    </submittedName>
</protein>
<dbReference type="PANTHER" id="PTHR30472">
    <property type="entry name" value="FERRIC ENTEROBACTIN TRANSPORT SYSTEM PERMEASE PROTEIN"/>
    <property type="match status" value="1"/>
</dbReference>
<feature type="transmembrane region" description="Helical" evidence="8">
    <location>
        <begin position="89"/>
        <end position="110"/>
    </location>
</feature>
<dbReference type="Proteomes" id="UP000095746">
    <property type="component" value="Unassembled WGS sequence"/>
</dbReference>
<name>A0A174FY59_FLAPL</name>
<feature type="transmembrane region" description="Helical" evidence="8">
    <location>
        <begin position="270"/>
        <end position="298"/>
    </location>
</feature>
<feature type="transmembrane region" description="Helical" evidence="8">
    <location>
        <begin position="338"/>
        <end position="357"/>
    </location>
</feature>
<evidence type="ECO:0000256" key="6">
    <source>
        <dbReference type="ARBA" id="ARBA00022989"/>
    </source>
</evidence>
<keyword evidence="5 8" id="KW-0812">Transmembrane</keyword>
<dbReference type="Pfam" id="PF01032">
    <property type="entry name" value="FecCD"/>
    <property type="match status" value="1"/>
</dbReference>
<dbReference type="RefSeq" id="WP_198152298.1">
    <property type="nucleotide sequence ID" value="NZ_BAABZG010000001.1"/>
</dbReference>
<feature type="transmembrane region" description="Helical" evidence="8">
    <location>
        <begin position="220"/>
        <end position="240"/>
    </location>
</feature>
<evidence type="ECO:0000256" key="5">
    <source>
        <dbReference type="ARBA" id="ARBA00022692"/>
    </source>
</evidence>
<comment type="similarity">
    <text evidence="2">Belongs to the binding-protein-dependent transport system permease family. FecCD subfamily.</text>
</comment>
<dbReference type="GO" id="GO:0005886">
    <property type="term" value="C:plasma membrane"/>
    <property type="evidence" value="ECO:0007669"/>
    <property type="project" value="UniProtKB-SubCell"/>
</dbReference>
<reference evidence="9 10" key="1">
    <citation type="submission" date="2015-09" db="EMBL/GenBank/DDBJ databases">
        <authorList>
            <consortium name="Pathogen Informatics"/>
        </authorList>
    </citation>
    <scope>NUCLEOTIDE SEQUENCE [LARGE SCALE GENOMIC DNA]</scope>
    <source>
        <strain evidence="9 10">2789STDY5608854</strain>
    </source>
</reference>
<dbReference type="GO" id="GO:0022857">
    <property type="term" value="F:transmembrane transporter activity"/>
    <property type="evidence" value="ECO:0007669"/>
    <property type="project" value="InterPro"/>
</dbReference>
<evidence type="ECO:0000313" key="10">
    <source>
        <dbReference type="Proteomes" id="UP000095746"/>
    </source>
</evidence>
<dbReference type="InterPro" id="IPR000522">
    <property type="entry name" value="ABC_transptr_permease_BtuC"/>
</dbReference>
<evidence type="ECO:0000313" key="9">
    <source>
        <dbReference type="EMBL" id="CUO54611.1"/>
    </source>
</evidence>
<sequence length="366" mass="38893">MTKVKPSIANTSLNAGRRRFPLTLWVVVLLVLLLLSVLSSITFGPVDIAIPDVARILVCRIFRSEPAQYAELLQSTTADIIWNIRFPRVLMAMVVGAGLSVSGVVMQAVVRNPLADPYVLGLSSGASLGATLAILLGAFSWFGNYGVSVGAFLGSLVTALFVFTVAFSGKSKGNTIKLLLAGMAVSAICSAFTNFVIYTASDAEGIRSVTFWTMGGMTSASWNLLGIPFVVVLLGVAFFLTQFRVLNTLLIGDESALTLGIQVATIRKVYLVFSSAITGVAVAVSGTIGFVGLIIPHVVRMLVGSDHRRVLVLSTIVGSIFLIWCDVAARMVLGNEELPIGIVTAMIGGPFFVWLMLTKSYGFGDE</sequence>
<dbReference type="SUPFAM" id="SSF81345">
    <property type="entry name" value="ABC transporter involved in vitamin B12 uptake, BtuC"/>
    <property type="match status" value="1"/>
</dbReference>
<dbReference type="GO" id="GO:0033214">
    <property type="term" value="P:siderophore-iron import into cell"/>
    <property type="evidence" value="ECO:0007669"/>
    <property type="project" value="TreeGrafter"/>
</dbReference>
<feature type="transmembrane region" description="Helical" evidence="8">
    <location>
        <begin position="178"/>
        <end position="200"/>
    </location>
</feature>
<comment type="subcellular location">
    <subcellularLocation>
        <location evidence="1">Cell membrane</location>
        <topology evidence="1">Multi-pass membrane protein</topology>
    </subcellularLocation>
</comment>
<dbReference type="AlphaFoldDB" id="A0A174FY59"/>
<dbReference type="FunFam" id="1.10.3470.10:FF:000001">
    <property type="entry name" value="Vitamin B12 ABC transporter permease BtuC"/>
    <property type="match status" value="1"/>
</dbReference>
<evidence type="ECO:0000256" key="1">
    <source>
        <dbReference type="ARBA" id="ARBA00004651"/>
    </source>
</evidence>
<evidence type="ECO:0000256" key="2">
    <source>
        <dbReference type="ARBA" id="ARBA00007935"/>
    </source>
</evidence>
<evidence type="ECO:0000256" key="4">
    <source>
        <dbReference type="ARBA" id="ARBA00022475"/>
    </source>
</evidence>
<evidence type="ECO:0000256" key="8">
    <source>
        <dbReference type="SAM" id="Phobius"/>
    </source>
</evidence>
<dbReference type="EMBL" id="CYZT01000112">
    <property type="protein sequence ID" value="CUO54611.1"/>
    <property type="molecule type" value="Genomic_DNA"/>
</dbReference>
<feature type="transmembrane region" description="Helical" evidence="8">
    <location>
        <begin position="20"/>
        <end position="43"/>
    </location>
</feature>
<feature type="transmembrane region" description="Helical" evidence="8">
    <location>
        <begin position="310"/>
        <end position="332"/>
    </location>
</feature>
<accession>A0A174FY59</accession>
<keyword evidence="7 8" id="KW-0472">Membrane</keyword>
<evidence type="ECO:0000256" key="3">
    <source>
        <dbReference type="ARBA" id="ARBA00022448"/>
    </source>
</evidence>
<dbReference type="InterPro" id="IPR037294">
    <property type="entry name" value="ABC_BtuC-like"/>
</dbReference>
<gene>
    <name evidence="9" type="ORF">ERS852411_01728</name>
</gene>
<organism evidence="9 10">
    <name type="scientific">Flavonifractor plautii</name>
    <name type="common">Fusobacterium plautii</name>
    <dbReference type="NCBI Taxonomy" id="292800"/>
    <lineage>
        <taxon>Bacteria</taxon>
        <taxon>Bacillati</taxon>
        <taxon>Bacillota</taxon>
        <taxon>Clostridia</taxon>
        <taxon>Eubacteriales</taxon>
        <taxon>Oscillospiraceae</taxon>
        <taxon>Flavonifractor</taxon>
    </lineage>
</organism>
<evidence type="ECO:0000256" key="7">
    <source>
        <dbReference type="ARBA" id="ARBA00023136"/>
    </source>
</evidence>
<feature type="transmembrane region" description="Helical" evidence="8">
    <location>
        <begin position="145"/>
        <end position="166"/>
    </location>
</feature>
<keyword evidence="4" id="KW-1003">Cell membrane</keyword>
<feature type="transmembrane region" description="Helical" evidence="8">
    <location>
        <begin position="117"/>
        <end position="139"/>
    </location>
</feature>
<dbReference type="Gene3D" id="1.10.3470.10">
    <property type="entry name" value="ABC transporter involved in vitamin B12 uptake, BtuC"/>
    <property type="match status" value="1"/>
</dbReference>